<dbReference type="RefSeq" id="WP_059400630.1">
    <property type="nucleotide sequence ID" value="NZ_CP051298.1"/>
</dbReference>
<dbReference type="InterPro" id="IPR005119">
    <property type="entry name" value="LysR_subst-bd"/>
</dbReference>
<sequence length="298" mass="32937">MELRHLRYFVAVYECRSFRRAAERVHVTQSTLSHQMAQLESELGERLFDRVGKGLRVTEAGDLFIVFARRALQEVDAGVQALSENASRLQGELCVGTTHTFNLRFIPGCVASICAQHPAVRVTVTELTAESVCRQLIDGAIDMGLSYRPGDMSGLEFEPLYDEQMVLVVAPSHKFARRKRLRLAELHRQPLVLMPKEFETRQMLDRCFSACGAVPSVVAQMSTIAPMLGLVQKSHIGAIVSENALDSSAGLVRIPLESPTPVRTPGILWRAGGTRSAPMRSFAAIARREAANRRHGTS</sequence>
<protein>
    <submittedName>
        <fullName evidence="6">LysR family transcriptional regulator</fullName>
    </submittedName>
</protein>
<evidence type="ECO:0000259" key="5">
    <source>
        <dbReference type="PROSITE" id="PS50931"/>
    </source>
</evidence>
<dbReference type="PRINTS" id="PR00039">
    <property type="entry name" value="HTHLYSR"/>
</dbReference>
<dbReference type="InterPro" id="IPR000847">
    <property type="entry name" value="LysR_HTH_N"/>
</dbReference>
<evidence type="ECO:0000313" key="6">
    <source>
        <dbReference type="EMBL" id="QKD42273.1"/>
    </source>
</evidence>
<dbReference type="FunFam" id="1.10.10.10:FF:000001">
    <property type="entry name" value="LysR family transcriptional regulator"/>
    <property type="match status" value="1"/>
</dbReference>
<dbReference type="AlphaFoldDB" id="A0A858ZN90"/>
<dbReference type="Proteomes" id="UP000500755">
    <property type="component" value="Chromosome"/>
</dbReference>
<evidence type="ECO:0000256" key="2">
    <source>
        <dbReference type="ARBA" id="ARBA00023015"/>
    </source>
</evidence>
<keyword evidence="2" id="KW-0805">Transcription regulation</keyword>
<keyword evidence="3" id="KW-0238">DNA-binding</keyword>
<evidence type="ECO:0000256" key="3">
    <source>
        <dbReference type="ARBA" id="ARBA00023125"/>
    </source>
</evidence>
<dbReference type="GO" id="GO:0003677">
    <property type="term" value="F:DNA binding"/>
    <property type="evidence" value="ECO:0007669"/>
    <property type="project" value="UniProtKB-KW"/>
</dbReference>
<dbReference type="SUPFAM" id="SSF53850">
    <property type="entry name" value="Periplasmic binding protein-like II"/>
    <property type="match status" value="1"/>
</dbReference>
<evidence type="ECO:0000256" key="4">
    <source>
        <dbReference type="ARBA" id="ARBA00023163"/>
    </source>
</evidence>
<dbReference type="Pfam" id="PF00126">
    <property type="entry name" value="HTH_1"/>
    <property type="match status" value="1"/>
</dbReference>
<dbReference type="InterPro" id="IPR036390">
    <property type="entry name" value="WH_DNA-bd_sf"/>
</dbReference>
<reference evidence="6 7" key="1">
    <citation type="submission" date="2020-05" db="EMBL/GenBank/DDBJ databases">
        <title>Complete genome sequence of Alicycliphilus denitrificans DP3.</title>
        <authorList>
            <person name="Chen X."/>
        </authorList>
    </citation>
    <scope>NUCLEOTIDE SEQUENCE [LARGE SCALE GENOMIC DNA]</scope>
    <source>
        <strain evidence="6 7">DP3</strain>
    </source>
</reference>
<evidence type="ECO:0000256" key="1">
    <source>
        <dbReference type="ARBA" id="ARBA00009437"/>
    </source>
</evidence>
<dbReference type="GO" id="GO:0003700">
    <property type="term" value="F:DNA-binding transcription factor activity"/>
    <property type="evidence" value="ECO:0007669"/>
    <property type="project" value="InterPro"/>
</dbReference>
<dbReference type="PANTHER" id="PTHR30419">
    <property type="entry name" value="HTH-TYPE TRANSCRIPTIONAL REGULATOR YBHD"/>
    <property type="match status" value="1"/>
</dbReference>
<gene>
    <name evidence="6" type="ORF">HF896_01010</name>
</gene>
<dbReference type="Gene3D" id="1.10.10.10">
    <property type="entry name" value="Winged helix-like DNA-binding domain superfamily/Winged helix DNA-binding domain"/>
    <property type="match status" value="1"/>
</dbReference>
<dbReference type="InterPro" id="IPR050950">
    <property type="entry name" value="HTH-type_LysR_regulators"/>
</dbReference>
<proteinExistence type="inferred from homology"/>
<dbReference type="InterPro" id="IPR036388">
    <property type="entry name" value="WH-like_DNA-bd_sf"/>
</dbReference>
<dbReference type="Pfam" id="PF03466">
    <property type="entry name" value="LysR_substrate"/>
    <property type="match status" value="1"/>
</dbReference>
<dbReference type="PROSITE" id="PS50931">
    <property type="entry name" value="HTH_LYSR"/>
    <property type="match status" value="1"/>
</dbReference>
<feature type="domain" description="HTH lysR-type" evidence="5">
    <location>
        <begin position="1"/>
        <end position="58"/>
    </location>
</feature>
<keyword evidence="4" id="KW-0804">Transcription</keyword>
<dbReference type="Gene3D" id="3.40.190.290">
    <property type="match status" value="1"/>
</dbReference>
<name>A0A858ZN90_9BURK</name>
<dbReference type="EMBL" id="CP051298">
    <property type="protein sequence ID" value="QKD42273.1"/>
    <property type="molecule type" value="Genomic_DNA"/>
</dbReference>
<comment type="similarity">
    <text evidence="1">Belongs to the LysR transcriptional regulatory family.</text>
</comment>
<dbReference type="CDD" id="cd05466">
    <property type="entry name" value="PBP2_LTTR_substrate"/>
    <property type="match status" value="1"/>
</dbReference>
<dbReference type="SUPFAM" id="SSF46785">
    <property type="entry name" value="Winged helix' DNA-binding domain"/>
    <property type="match status" value="1"/>
</dbReference>
<evidence type="ECO:0000313" key="7">
    <source>
        <dbReference type="Proteomes" id="UP000500755"/>
    </source>
</evidence>
<dbReference type="PANTHER" id="PTHR30419:SF8">
    <property type="entry name" value="NITROGEN ASSIMILATION TRANSCRIPTIONAL ACTIVATOR-RELATED"/>
    <property type="match status" value="1"/>
</dbReference>
<organism evidence="6 7">
    <name type="scientific">Alicycliphilus denitrificans</name>
    <dbReference type="NCBI Taxonomy" id="179636"/>
    <lineage>
        <taxon>Bacteria</taxon>
        <taxon>Pseudomonadati</taxon>
        <taxon>Pseudomonadota</taxon>
        <taxon>Betaproteobacteria</taxon>
        <taxon>Burkholderiales</taxon>
        <taxon>Comamonadaceae</taxon>
        <taxon>Alicycliphilus</taxon>
    </lineage>
</organism>
<dbReference type="GO" id="GO:0005829">
    <property type="term" value="C:cytosol"/>
    <property type="evidence" value="ECO:0007669"/>
    <property type="project" value="TreeGrafter"/>
</dbReference>
<accession>A0A858ZN90</accession>